<evidence type="ECO:0000313" key="4">
    <source>
        <dbReference type="Proteomes" id="UP000030982"/>
    </source>
</evidence>
<feature type="region of interest" description="Disordered" evidence="1">
    <location>
        <begin position="1"/>
        <end position="30"/>
    </location>
</feature>
<feature type="transmembrane region" description="Helical" evidence="2">
    <location>
        <begin position="46"/>
        <end position="68"/>
    </location>
</feature>
<organism evidence="3 4">
    <name type="scientific">Sinomonas humi</name>
    <dbReference type="NCBI Taxonomy" id="1338436"/>
    <lineage>
        <taxon>Bacteria</taxon>
        <taxon>Bacillati</taxon>
        <taxon>Actinomycetota</taxon>
        <taxon>Actinomycetes</taxon>
        <taxon>Micrococcales</taxon>
        <taxon>Micrococcaceae</taxon>
        <taxon>Sinomonas</taxon>
    </lineage>
</organism>
<dbReference type="OrthoDB" id="4967010at2"/>
<dbReference type="STRING" id="1338436.LK10_10140"/>
<proteinExistence type="predicted"/>
<evidence type="ECO:0000256" key="1">
    <source>
        <dbReference type="SAM" id="MobiDB-lite"/>
    </source>
</evidence>
<evidence type="ECO:0000256" key="2">
    <source>
        <dbReference type="SAM" id="Phobius"/>
    </source>
</evidence>
<dbReference type="Proteomes" id="UP000030982">
    <property type="component" value="Unassembled WGS sequence"/>
</dbReference>
<keyword evidence="2" id="KW-1133">Transmembrane helix</keyword>
<dbReference type="EMBL" id="JTDL01000104">
    <property type="protein sequence ID" value="KHL03128.1"/>
    <property type="molecule type" value="Genomic_DNA"/>
</dbReference>
<reference evidence="3 4" key="1">
    <citation type="submission" date="2014-09" db="EMBL/GenBank/DDBJ databases">
        <title>Genome sequence of Sinomonas sp. MUSC 117.</title>
        <authorList>
            <person name="Lee L.-H."/>
        </authorList>
    </citation>
    <scope>NUCLEOTIDE SEQUENCE [LARGE SCALE GENOMIC DNA]</scope>
    <source>
        <strain evidence="3 4">MUSC 117</strain>
    </source>
</reference>
<name>A0A0B2AIM1_9MICC</name>
<feature type="region of interest" description="Disordered" evidence="1">
    <location>
        <begin position="153"/>
        <end position="214"/>
    </location>
</feature>
<keyword evidence="2" id="KW-0812">Transmembrane</keyword>
<feature type="compositionally biased region" description="Polar residues" evidence="1">
    <location>
        <begin position="1"/>
        <end position="15"/>
    </location>
</feature>
<accession>A0A0B2AIM1</accession>
<evidence type="ECO:0008006" key="5">
    <source>
        <dbReference type="Google" id="ProtNLM"/>
    </source>
</evidence>
<dbReference type="RefSeq" id="WP_043123091.1">
    <property type="nucleotide sequence ID" value="NZ_JTDL01000104.1"/>
</dbReference>
<keyword evidence="2" id="KW-0472">Membrane</keyword>
<dbReference type="AlphaFoldDB" id="A0A0B2AIM1"/>
<protein>
    <recommendedName>
        <fullName evidence="5">Cell division protein FtsL</fullName>
    </recommendedName>
</protein>
<evidence type="ECO:0000313" key="3">
    <source>
        <dbReference type="EMBL" id="KHL03128.1"/>
    </source>
</evidence>
<comment type="caution">
    <text evidence="3">The sequence shown here is derived from an EMBL/GenBank/DDBJ whole genome shotgun (WGS) entry which is preliminary data.</text>
</comment>
<sequence>MSAAAQTKAMTSGTSAVAGRPAPASTPQRAPLSLVRTLPVRRRAPFAVFCLGVLAVALIAVLVLNISVTSGQYQLVELKNQQLSLEQQNQDLQQRVQNYEAPQNLAARAAQLGMVAATSKGQIDLKTLLVTGQPTPAQKGASQGAVIASPEVAGYDATPAPSPSPSDALKQTNAAAKATPASPAPKAAAPTAPATPVVLNGGTVPAPQQRTPGQ</sequence>
<gene>
    <name evidence="3" type="ORF">LK10_10140</name>
</gene>
<feature type="compositionally biased region" description="Low complexity" evidence="1">
    <location>
        <begin position="174"/>
        <end position="196"/>
    </location>
</feature>
<keyword evidence="4" id="KW-1185">Reference proteome</keyword>